<keyword evidence="5" id="KW-1133">Transmembrane helix</keyword>
<dbReference type="GO" id="GO:0016020">
    <property type="term" value="C:membrane"/>
    <property type="evidence" value="ECO:0007669"/>
    <property type="project" value="UniProtKB-SubCell"/>
</dbReference>
<keyword evidence="9" id="KW-0472">Membrane</keyword>
<keyword evidence="7" id="KW-0408">Iron</keyword>
<keyword evidence="12" id="KW-1185">Reference proteome</keyword>
<evidence type="ECO:0000256" key="9">
    <source>
        <dbReference type="ARBA" id="ARBA00023136"/>
    </source>
</evidence>
<dbReference type="EMBL" id="CAJHUC010000837">
    <property type="protein sequence ID" value="CAD7698486.1"/>
    <property type="molecule type" value="Genomic_DNA"/>
</dbReference>
<gene>
    <name evidence="11" type="ORF">OSTQU699_LOCUS3847</name>
</gene>
<dbReference type="PROSITE" id="PS51296">
    <property type="entry name" value="RIESKE"/>
    <property type="match status" value="1"/>
</dbReference>
<evidence type="ECO:0000256" key="4">
    <source>
        <dbReference type="ARBA" id="ARBA00022723"/>
    </source>
</evidence>
<dbReference type="GO" id="GO:0046872">
    <property type="term" value="F:metal ion binding"/>
    <property type="evidence" value="ECO:0007669"/>
    <property type="project" value="UniProtKB-KW"/>
</dbReference>
<evidence type="ECO:0000256" key="6">
    <source>
        <dbReference type="ARBA" id="ARBA00023002"/>
    </source>
</evidence>
<dbReference type="OrthoDB" id="426882at2759"/>
<dbReference type="PANTHER" id="PTHR21266:SF32">
    <property type="entry name" value="CHOLESTEROL 7-DESATURASE NVD"/>
    <property type="match status" value="1"/>
</dbReference>
<dbReference type="PANTHER" id="PTHR21266">
    <property type="entry name" value="IRON-SULFUR DOMAIN CONTAINING PROTEIN"/>
    <property type="match status" value="1"/>
</dbReference>
<dbReference type="InterPro" id="IPR036922">
    <property type="entry name" value="Rieske_2Fe-2S_sf"/>
</dbReference>
<name>A0A8S1IX84_9CHLO</name>
<dbReference type="GO" id="GO:0016491">
    <property type="term" value="F:oxidoreductase activity"/>
    <property type="evidence" value="ECO:0007669"/>
    <property type="project" value="UniProtKB-KW"/>
</dbReference>
<comment type="subcellular location">
    <subcellularLocation>
        <location evidence="1">Membrane</location>
    </subcellularLocation>
</comment>
<proteinExistence type="predicted"/>
<evidence type="ECO:0000256" key="8">
    <source>
        <dbReference type="ARBA" id="ARBA00023014"/>
    </source>
</evidence>
<keyword evidence="3" id="KW-0001">2Fe-2S</keyword>
<dbReference type="Pfam" id="PF00355">
    <property type="entry name" value="Rieske"/>
    <property type="match status" value="1"/>
</dbReference>
<accession>A0A8S1IX84</accession>
<keyword evidence="4" id="KW-0479">Metal-binding</keyword>
<keyword evidence="6" id="KW-0560">Oxidoreductase</keyword>
<evidence type="ECO:0000313" key="11">
    <source>
        <dbReference type="EMBL" id="CAD7698486.1"/>
    </source>
</evidence>
<evidence type="ECO:0000256" key="3">
    <source>
        <dbReference type="ARBA" id="ARBA00022714"/>
    </source>
</evidence>
<comment type="caution">
    <text evidence="11">The sequence shown here is derived from an EMBL/GenBank/DDBJ whole genome shotgun (WGS) entry which is preliminary data.</text>
</comment>
<dbReference type="GO" id="GO:0051537">
    <property type="term" value="F:2 iron, 2 sulfur cluster binding"/>
    <property type="evidence" value="ECO:0007669"/>
    <property type="project" value="UniProtKB-KW"/>
</dbReference>
<reference evidence="11" key="1">
    <citation type="submission" date="2020-12" db="EMBL/GenBank/DDBJ databases">
        <authorList>
            <person name="Iha C."/>
        </authorList>
    </citation>
    <scope>NUCLEOTIDE SEQUENCE</scope>
</reference>
<dbReference type="SUPFAM" id="SSF50022">
    <property type="entry name" value="ISP domain"/>
    <property type="match status" value="1"/>
</dbReference>
<dbReference type="Gene3D" id="2.102.10.10">
    <property type="entry name" value="Rieske [2Fe-2S] iron-sulphur domain"/>
    <property type="match status" value="1"/>
</dbReference>
<evidence type="ECO:0000256" key="2">
    <source>
        <dbReference type="ARBA" id="ARBA00022692"/>
    </source>
</evidence>
<dbReference type="InterPro" id="IPR017941">
    <property type="entry name" value="Rieske_2Fe-2S"/>
</dbReference>
<evidence type="ECO:0000256" key="7">
    <source>
        <dbReference type="ARBA" id="ARBA00023004"/>
    </source>
</evidence>
<dbReference type="InterPro" id="IPR050584">
    <property type="entry name" value="Cholesterol_7-desaturase"/>
</dbReference>
<keyword evidence="2" id="KW-0812">Transmembrane</keyword>
<evidence type="ECO:0000313" key="12">
    <source>
        <dbReference type="Proteomes" id="UP000708148"/>
    </source>
</evidence>
<evidence type="ECO:0000256" key="5">
    <source>
        <dbReference type="ARBA" id="ARBA00022989"/>
    </source>
</evidence>
<dbReference type="Proteomes" id="UP000708148">
    <property type="component" value="Unassembled WGS sequence"/>
</dbReference>
<evidence type="ECO:0000259" key="10">
    <source>
        <dbReference type="PROSITE" id="PS51296"/>
    </source>
</evidence>
<organism evidence="11 12">
    <name type="scientific">Ostreobium quekettii</name>
    <dbReference type="NCBI Taxonomy" id="121088"/>
    <lineage>
        <taxon>Eukaryota</taxon>
        <taxon>Viridiplantae</taxon>
        <taxon>Chlorophyta</taxon>
        <taxon>core chlorophytes</taxon>
        <taxon>Ulvophyceae</taxon>
        <taxon>TCBD clade</taxon>
        <taxon>Bryopsidales</taxon>
        <taxon>Ostreobineae</taxon>
        <taxon>Ostreobiaceae</taxon>
        <taxon>Ostreobium</taxon>
    </lineage>
</organism>
<keyword evidence="8" id="KW-0411">Iron-sulfur</keyword>
<protein>
    <recommendedName>
        <fullName evidence="10">Rieske domain-containing protein</fullName>
    </recommendedName>
</protein>
<dbReference type="GO" id="GO:0005737">
    <property type="term" value="C:cytoplasm"/>
    <property type="evidence" value="ECO:0007669"/>
    <property type="project" value="TreeGrafter"/>
</dbReference>
<sequence>MGAENAVGTARGPAKAGRLHGAAQLWGPARFPAPGRGSRARRAIVAGAKPWRRVRVVPGGAASNAVVAPGRDVELGERAEKFGVDGDDAFDWARQWYPVASLRALEEAGGEGHRRGLPQVQRQTVLGRDVVVWRDAQGAWRAAEDRCAHMQAALSLGTVRPDGTLACQFHGWCFNGHGECTHAPQTTEAASRSGSSSKIAAFPTLEKHGLLWVWPDDSPSSWIDSAARAPAAHGVTGADTEWTVLDLPISYVAAVNKTLSSTDSNCAEDSQGKLLCGPWSYDSQPVANFVQKGDTSASRGFSLSDEPLQGGLANGRTEIEFRPPCLVTTGVSNGDSVLNSALYHTPVSQGRTRLVYGRSVESGVGPGRFESEDGLAALRAVVRAVEAVPNFVRALPLLLLPRYVRASMEHLRAQEEIEEGVPAPGAVEMRGSRDNINWRRYPIVPPPSGLGVAAFHSWLNRFAGGEPALFSKGNSQGAAQMATHPRWESHTKSCPACRKTLNFLRGLEAWLPRAGVLLLALTLFAGKVRSSDFRLVMPLWGAAAVAFWAFAKAQDLRCKLLRDNVGAGFVEDKGRRVRF</sequence>
<evidence type="ECO:0000256" key="1">
    <source>
        <dbReference type="ARBA" id="ARBA00004370"/>
    </source>
</evidence>
<dbReference type="AlphaFoldDB" id="A0A8S1IX84"/>
<feature type="domain" description="Rieske" evidence="10">
    <location>
        <begin position="96"/>
        <end position="213"/>
    </location>
</feature>